<keyword evidence="8" id="KW-1185">Reference proteome</keyword>
<evidence type="ECO:0000256" key="3">
    <source>
        <dbReference type="ARBA" id="ARBA00022692"/>
    </source>
</evidence>
<feature type="transmembrane region" description="Helical" evidence="6">
    <location>
        <begin position="115"/>
        <end position="134"/>
    </location>
</feature>
<dbReference type="SUPFAM" id="SSF103473">
    <property type="entry name" value="MFS general substrate transporter"/>
    <property type="match status" value="1"/>
</dbReference>
<reference evidence="7" key="2">
    <citation type="journal article" date="2023" name="IMA Fungus">
        <title>Comparative genomic study of the Penicillium genus elucidates a diverse pangenome and 15 lateral gene transfer events.</title>
        <authorList>
            <person name="Petersen C."/>
            <person name="Sorensen T."/>
            <person name="Nielsen M.R."/>
            <person name="Sondergaard T.E."/>
            <person name="Sorensen J.L."/>
            <person name="Fitzpatrick D.A."/>
            <person name="Frisvad J.C."/>
            <person name="Nielsen K.L."/>
        </authorList>
    </citation>
    <scope>NUCLEOTIDE SEQUENCE</scope>
    <source>
        <strain evidence="7">IBT 20477</strain>
    </source>
</reference>
<feature type="transmembrane region" description="Helical" evidence="6">
    <location>
        <begin position="352"/>
        <end position="374"/>
    </location>
</feature>
<feature type="transmembrane region" description="Helical" evidence="6">
    <location>
        <begin position="171"/>
        <end position="192"/>
    </location>
</feature>
<feature type="transmembrane region" description="Helical" evidence="6">
    <location>
        <begin position="386"/>
        <end position="403"/>
    </location>
</feature>
<accession>A0A9W9T9E0</accession>
<evidence type="ECO:0008006" key="9">
    <source>
        <dbReference type="Google" id="ProtNLM"/>
    </source>
</evidence>
<keyword evidence="5 6" id="KW-0472">Membrane</keyword>
<dbReference type="OrthoDB" id="2962993at2759"/>
<dbReference type="Proteomes" id="UP001150942">
    <property type="component" value="Unassembled WGS sequence"/>
</dbReference>
<evidence type="ECO:0000256" key="4">
    <source>
        <dbReference type="ARBA" id="ARBA00022989"/>
    </source>
</evidence>
<evidence type="ECO:0000313" key="8">
    <source>
        <dbReference type="Proteomes" id="UP001150942"/>
    </source>
</evidence>
<evidence type="ECO:0000256" key="5">
    <source>
        <dbReference type="ARBA" id="ARBA00023136"/>
    </source>
</evidence>
<feature type="transmembrane region" description="Helical" evidence="6">
    <location>
        <begin position="325"/>
        <end position="346"/>
    </location>
</feature>
<dbReference type="GO" id="GO:0022857">
    <property type="term" value="F:transmembrane transporter activity"/>
    <property type="evidence" value="ECO:0007669"/>
    <property type="project" value="InterPro"/>
</dbReference>
<dbReference type="AlphaFoldDB" id="A0A9W9T9E0"/>
<keyword evidence="3 6" id="KW-0812">Transmembrane</keyword>
<gene>
    <name evidence="7" type="ORF">N7449_001375</name>
</gene>
<evidence type="ECO:0000313" key="7">
    <source>
        <dbReference type="EMBL" id="KAJ5214206.1"/>
    </source>
</evidence>
<keyword evidence="4 6" id="KW-1133">Transmembrane helix</keyword>
<proteinExistence type="predicted"/>
<dbReference type="PANTHER" id="PTHR43791:SF38">
    <property type="entry name" value="MAJOR FACILITATOR SUPERFAMILY (MFS) PROFILE DOMAIN-CONTAINING PROTEIN"/>
    <property type="match status" value="1"/>
</dbReference>
<dbReference type="EMBL" id="JAPQKQ010000001">
    <property type="protein sequence ID" value="KAJ5214206.1"/>
    <property type="molecule type" value="Genomic_DNA"/>
</dbReference>
<feature type="transmembrane region" description="Helical" evidence="6">
    <location>
        <begin position="262"/>
        <end position="281"/>
    </location>
</feature>
<name>A0A9W9T9E0_9EURO</name>
<organism evidence="7 8">
    <name type="scientific">Penicillium cf. viridicatum</name>
    <dbReference type="NCBI Taxonomy" id="2972119"/>
    <lineage>
        <taxon>Eukaryota</taxon>
        <taxon>Fungi</taxon>
        <taxon>Dikarya</taxon>
        <taxon>Ascomycota</taxon>
        <taxon>Pezizomycotina</taxon>
        <taxon>Eurotiomycetes</taxon>
        <taxon>Eurotiomycetidae</taxon>
        <taxon>Eurotiales</taxon>
        <taxon>Aspergillaceae</taxon>
        <taxon>Penicillium</taxon>
    </lineage>
</organism>
<dbReference type="Pfam" id="PF07690">
    <property type="entry name" value="MFS_1"/>
    <property type="match status" value="1"/>
</dbReference>
<dbReference type="GO" id="GO:0016020">
    <property type="term" value="C:membrane"/>
    <property type="evidence" value="ECO:0007669"/>
    <property type="project" value="UniProtKB-SubCell"/>
</dbReference>
<feature type="transmembrane region" description="Helical" evidence="6">
    <location>
        <begin position="86"/>
        <end position="108"/>
    </location>
</feature>
<comment type="caution">
    <text evidence="7">The sequence shown here is derived from an EMBL/GenBank/DDBJ whole genome shotgun (WGS) entry which is preliminary data.</text>
</comment>
<feature type="transmembrane region" description="Helical" evidence="6">
    <location>
        <begin position="140"/>
        <end position="159"/>
    </location>
</feature>
<reference evidence="7" key="1">
    <citation type="submission" date="2022-11" db="EMBL/GenBank/DDBJ databases">
        <authorList>
            <person name="Petersen C."/>
        </authorList>
    </citation>
    <scope>NUCLEOTIDE SEQUENCE</scope>
    <source>
        <strain evidence="7">IBT 20477</strain>
    </source>
</reference>
<sequence length="479" mass="52493">MAVAEIVEKVVTDHLEDAKMTSGETDGVAFVEDTQEEKALVRKIDMWLMPTAWILLLFNYMDRSNVGNALVAGMGDDLHFDDGSDFYHTIIVFQAAYVVGGPISSILISYFRPSLYIPSLMFFWGICAALIGAVQTTRQLLAIRFLLGLFEPAIIFLISSWYRKHEQAKRIYVFYSSAVLAGAVGGIVAGAVTGNLDSAHGIAGWRWLFIIEGGITKMTEEERKLALTRLHVDGTRNYEQGDSVQLGPFKVVLAAVTNWRTWILAIPYMQLVGSSSLSYFFPTLVSGLGYAGVTAQFMTAPIYAVALVIGLPLCWYADRVPHWRAIMIGTIMVFGCIFCGLGTGFHNYTARYIFLCFINAAIWGGSPICVSYATSSMSGILPEVRAFAVGFIVAMSQLAQIYASNLFPATDAPAYLVGFATYTALFGFGAVISLLSHFLLQRFPYKAHCQAGESRIHCQDITADTNTVGPTVPAPRPRT</sequence>
<feature type="transmembrane region" description="Helical" evidence="6">
    <location>
        <begin position="44"/>
        <end position="61"/>
    </location>
</feature>
<evidence type="ECO:0000256" key="1">
    <source>
        <dbReference type="ARBA" id="ARBA00004141"/>
    </source>
</evidence>
<feature type="transmembrane region" description="Helical" evidence="6">
    <location>
        <begin position="287"/>
        <end position="313"/>
    </location>
</feature>
<dbReference type="PANTHER" id="PTHR43791">
    <property type="entry name" value="PERMEASE-RELATED"/>
    <property type="match status" value="1"/>
</dbReference>
<evidence type="ECO:0000256" key="2">
    <source>
        <dbReference type="ARBA" id="ARBA00022448"/>
    </source>
</evidence>
<feature type="transmembrane region" description="Helical" evidence="6">
    <location>
        <begin position="415"/>
        <end position="440"/>
    </location>
</feature>
<dbReference type="InterPro" id="IPR036259">
    <property type="entry name" value="MFS_trans_sf"/>
</dbReference>
<protein>
    <recommendedName>
        <fullName evidence="9">Major facilitator superfamily (MFS) profile domain-containing protein</fullName>
    </recommendedName>
</protein>
<keyword evidence="2" id="KW-0813">Transport</keyword>
<dbReference type="Gene3D" id="1.20.1250.20">
    <property type="entry name" value="MFS general substrate transporter like domains"/>
    <property type="match status" value="2"/>
</dbReference>
<evidence type="ECO:0000256" key="6">
    <source>
        <dbReference type="SAM" id="Phobius"/>
    </source>
</evidence>
<dbReference type="InterPro" id="IPR011701">
    <property type="entry name" value="MFS"/>
</dbReference>
<comment type="subcellular location">
    <subcellularLocation>
        <location evidence="1">Membrane</location>
        <topology evidence="1">Multi-pass membrane protein</topology>
    </subcellularLocation>
</comment>